<evidence type="ECO:0000256" key="5">
    <source>
        <dbReference type="ARBA" id="ARBA00023002"/>
    </source>
</evidence>
<dbReference type="EC" id="1.8.3.2" evidence="2"/>
<dbReference type="GO" id="GO:0016972">
    <property type="term" value="F:thiol oxidase activity"/>
    <property type="evidence" value="ECO:0007669"/>
    <property type="project" value="UniProtKB-EC"/>
</dbReference>
<proteinExistence type="predicted"/>
<evidence type="ECO:0000256" key="1">
    <source>
        <dbReference type="ARBA" id="ARBA00001974"/>
    </source>
</evidence>
<keyword evidence="3" id="KW-0285">Flavoprotein</keyword>
<evidence type="ECO:0000256" key="2">
    <source>
        <dbReference type="ARBA" id="ARBA00012512"/>
    </source>
</evidence>
<keyword evidence="4" id="KW-0274">FAD</keyword>
<dbReference type="Gene3D" id="1.20.120.310">
    <property type="entry name" value="ERV/ALR sulfhydryl oxidase domain"/>
    <property type="match status" value="1"/>
</dbReference>
<dbReference type="InterPro" id="IPR017905">
    <property type="entry name" value="ERV/ALR_sulphydryl_oxidase"/>
</dbReference>
<protein>
    <recommendedName>
        <fullName evidence="2">thiol oxidase</fullName>
        <ecNumber evidence="2">1.8.3.2</ecNumber>
    </recommendedName>
</protein>
<keyword evidence="9" id="KW-1185">Reference proteome</keyword>
<keyword evidence="6" id="KW-1015">Disulfide bond</keyword>
<evidence type="ECO:0000256" key="4">
    <source>
        <dbReference type="ARBA" id="ARBA00022827"/>
    </source>
</evidence>
<evidence type="ECO:0000256" key="6">
    <source>
        <dbReference type="ARBA" id="ARBA00023157"/>
    </source>
</evidence>
<evidence type="ECO:0000313" key="8">
    <source>
        <dbReference type="EMBL" id="KAK1443036.1"/>
    </source>
</evidence>
<gene>
    <name evidence="8" type="ORF">BgAZ_305540</name>
</gene>
<comment type="caution">
    <text evidence="8">The sequence shown here is derived from an EMBL/GenBank/DDBJ whole genome shotgun (WGS) entry which is preliminary data.</text>
</comment>
<evidence type="ECO:0000313" key="9">
    <source>
        <dbReference type="Proteomes" id="UP001230268"/>
    </source>
</evidence>
<keyword evidence="5" id="KW-0560">Oxidoreductase</keyword>
<dbReference type="Proteomes" id="UP001230268">
    <property type="component" value="Unassembled WGS sequence"/>
</dbReference>
<name>A0AAD8LQI4_BABGI</name>
<dbReference type="Pfam" id="PF04777">
    <property type="entry name" value="Evr1_Alr"/>
    <property type="match status" value="1"/>
</dbReference>
<feature type="domain" description="ERV/ALR sulfhydryl oxidase" evidence="7">
    <location>
        <begin position="35"/>
        <end position="125"/>
    </location>
</feature>
<organism evidence="8 9">
    <name type="scientific">Babesia gibsoni</name>
    <dbReference type="NCBI Taxonomy" id="33632"/>
    <lineage>
        <taxon>Eukaryota</taxon>
        <taxon>Sar</taxon>
        <taxon>Alveolata</taxon>
        <taxon>Apicomplexa</taxon>
        <taxon>Aconoidasida</taxon>
        <taxon>Piroplasmida</taxon>
        <taxon>Babesiidae</taxon>
        <taxon>Babesia</taxon>
    </lineage>
</organism>
<dbReference type="AlphaFoldDB" id="A0AAD8LQI4"/>
<evidence type="ECO:0000256" key="3">
    <source>
        <dbReference type="ARBA" id="ARBA00022630"/>
    </source>
</evidence>
<accession>A0AAD8LQI4</accession>
<evidence type="ECO:0000259" key="7">
    <source>
        <dbReference type="Pfam" id="PF04777"/>
    </source>
</evidence>
<dbReference type="EMBL" id="JAVEPI010000003">
    <property type="protein sequence ID" value="KAK1443036.1"/>
    <property type="molecule type" value="Genomic_DNA"/>
</dbReference>
<comment type="cofactor">
    <cofactor evidence="1">
        <name>FAD</name>
        <dbReference type="ChEBI" id="CHEBI:57692"/>
    </cofactor>
</comment>
<dbReference type="InterPro" id="IPR036774">
    <property type="entry name" value="ERV/ALR_sulphydryl_oxid_sf"/>
</dbReference>
<reference evidence="8" key="1">
    <citation type="submission" date="2023-08" db="EMBL/GenBank/DDBJ databases">
        <title>Draft sequence of the Babesia gibsoni genome.</title>
        <authorList>
            <person name="Yamagishi J.Y."/>
            <person name="Xuan X.X."/>
        </authorList>
    </citation>
    <scope>NUCLEOTIDE SEQUENCE</scope>
    <source>
        <strain evidence="8">Azabu</strain>
    </source>
</reference>
<sequence>MAEDSTDPSGKKRSYSFAESLAAVDRNAAIDPCSAQWLLIWMYGAYVDEHPSVSQQRHIEVFYTTLRDMCTNGKQCYRRFVTEFPPRCDSRRSLLGWIQMAENSCRIQNDLPPRPFSYTAAMKRWRYPDGYL</sequence>